<evidence type="ECO:0000256" key="1">
    <source>
        <dbReference type="SAM" id="MobiDB-lite"/>
    </source>
</evidence>
<dbReference type="RefSeq" id="XP_062724279.1">
    <property type="nucleotide sequence ID" value="XM_062867759.1"/>
</dbReference>
<dbReference type="Proteomes" id="UP001273166">
    <property type="component" value="Unassembled WGS sequence"/>
</dbReference>
<protein>
    <submittedName>
        <fullName evidence="2">Uncharacterized protein</fullName>
    </submittedName>
</protein>
<reference evidence="2" key="2">
    <citation type="submission" date="2023-06" db="EMBL/GenBank/DDBJ databases">
        <authorList>
            <consortium name="Lawrence Berkeley National Laboratory"/>
            <person name="Mondo S.J."/>
            <person name="Hensen N."/>
            <person name="Bonometti L."/>
            <person name="Westerberg I."/>
            <person name="Brannstrom I.O."/>
            <person name="Guillou S."/>
            <person name="Cros-Aarteil S."/>
            <person name="Calhoun S."/>
            <person name="Haridas S."/>
            <person name="Kuo A."/>
            <person name="Pangilinan J."/>
            <person name="Riley R."/>
            <person name="Labutti K."/>
            <person name="Andreopoulos B."/>
            <person name="Lipzen A."/>
            <person name="Chen C."/>
            <person name="Yanf M."/>
            <person name="Daum C."/>
            <person name="Ng V."/>
            <person name="Clum A."/>
            <person name="Steindorff A."/>
            <person name="Ohm R."/>
            <person name="Martin F."/>
            <person name="Silar P."/>
            <person name="Natvig D."/>
            <person name="Lalanne C."/>
            <person name="Gautier V."/>
            <person name="Ament-Velasquez S.L."/>
            <person name="Kruys A."/>
            <person name="Hutchinson M.I."/>
            <person name="Powell A.J."/>
            <person name="Barry K."/>
            <person name="Miller A.N."/>
            <person name="Grigoriev I.V."/>
            <person name="Debuchy R."/>
            <person name="Gladieux P."/>
            <person name="Thoren M.H."/>
            <person name="Johannesson H."/>
        </authorList>
    </citation>
    <scope>NUCLEOTIDE SEQUENCE</scope>
    <source>
        <strain evidence="2">CBS 333.67</strain>
    </source>
</reference>
<dbReference type="EMBL" id="JAUDZG010000002">
    <property type="protein sequence ID" value="KAK3308499.1"/>
    <property type="molecule type" value="Genomic_DNA"/>
</dbReference>
<evidence type="ECO:0000313" key="3">
    <source>
        <dbReference type="Proteomes" id="UP001273166"/>
    </source>
</evidence>
<organism evidence="2 3">
    <name type="scientific">Chaetomium strumarium</name>
    <dbReference type="NCBI Taxonomy" id="1170767"/>
    <lineage>
        <taxon>Eukaryota</taxon>
        <taxon>Fungi</taxon>
        <taxon>Dikarya</taxon>
        <taxon>Ascomycota</taxon>
        <taxon>Pezizomycotina</taxon>
        <taxon>Sordariomycetes</taxon>
        <taxon>Sordariomycetidae</taxon>
        <taxon>Sordariales</taxon>
        <taxon>Chaetomiaceae</taxon>
        <taxon>Chaetomium</taxon>
    </lineage>
</organism>
<name>A0AAJ0GYL0_9PEZI</name>
<keyword evidence="3" id="KW-1185">Reference proteome</keyword>
<proteinExistence type="predicted"/>
<dbReference type="GeneID" id="87886588"/>
<sequence length="227" mass="24491">MVVGGQPVTRARAWVCASVVTDDLPMRLSIGKAVTVVAAWPCRDSPHKIGTGREVAPRDGKRAGGVSRDAETLIRVVRLTRLKASNIYTPSMDVEGRGVEICLIRVCATPDAWETDWYPKGGYPGRSTSPGDGSQATVESRANPNWLRAMRITTYAVPCAVLGGLVVERVALPQDNGMLSLRTKQLRQDQNAYTTLGTLVEEPAMGNPLEPPTNNVEPRFGCTPHVG</sequence>
<dbReference type="AlphaFoldDB" id="A0AAJ0GYL0"/>
<accession>A0AAJ0GYL0</accession>
<evidence type="ECO:0000313" key="2">
    <source>
        <dbReference type="EMBL" id="KAK3308499.1"/>
    </source>
</evidence>
<comment type="caution">
    <text evidence="2">The sequence shown here is derived from an EMBL/GenBank/DDBJ whole genome shotgun (WGS) entry which is preliminary data.</text>
</comment>
<reference evidence="2" key="1">
    <citation type="journal article" date="2023" name="Mol. Phylogenet. Evol.">
        <title>Genome-scale phylogeny and comparative genomics of the fungal order Sordariales.</title>
        <authorList>
            <person name="Hensen N."/>
            <person name="Bonometti L."/>
            <person name="Westerberg I."/>
            <person name="Brannstrom I.O."/>
            <person name="Guillou S."/>
            <person name="Cros-Aarteil S."/>
            <person name="Calhoun S."/>
            <person name="Haridas S."/>
            <person name="Kuo A."/>
            <person name="Mondo S."/>
            <person name="Pangilinan J."/>
            <person name="Riley R."/>
            <person name="LaButti K."/>
            <person name="Andreopoulos B."/>
            <person name="Lipzen A."/>
            <person name="Chen C."/>
            <person name="Yan M."/>
            <person name="Daum C."/>
            <person name="Ng V."/>
            <person name="Clum A."/>
            <person name="Steindorff A."/>
            <person name="Ohm R.A."/>
            <person name="Martin F."/>
            <person name="Silar P."/>
            <person name="Natvig D.O."/>
            <person name="Lalanne C."/>
            <person name="Gautier V."/>
            <person name="Ament-Velasquez S.L."/>
            <person name="Kruys A."/>
            <person name="Hutchinson M.I."/>
            <person name="Powell A.J."/>
            <person name="Barry K."/>
            <person name="Miller A.N."/>
            <person name="Grigoriev I.V."/>
            <person name="Debuchy R."/>
            <person name="Gladieux P."/>
            <person name="Hiltunen Thoren M."/>
            <person name="Johannesson H."/>
        </authorList>
    </citation>
    <scope>NUCLEOTIDE SEQUENCE</scope>
    <source>
        <strain evidence="2">CBS 333.67</strain>
    </source>
</reference>
<gene>
    <name evidence="2" type="ORF">B0T15DRAFT_508956</name>
</gene>
<feature type="region of interest" description="Disordered" evidence="1">
    <location>
        <begin position="203"/>
        <end position="227"/>
    </location>
</feature>